<dbReference type="GO" id="GO:0033588">
    <property type="term" value="C:elongator holoenzyme complex"/>
    <property type="evidence" value="ECO:0007669"/>
    <property type="project" value="InterPro"/>
</dbReference>
<reference evidence="6" key="2">
    <citation type="submission" date="2025-04" db="UniProtKB">
        <authorList>
            <consortium name="RefSeq"/>
        </authorList>
    </citation>
    <scope>IDENTIFICATION</scope>
    <source>
        <tissue evidence="6">Leaf</tissue>
    </source>
</reference>
<evidence type="ECO:0000313" key="5">
    <source>
        <dbReference type="Proteomes" id="UP000515123"/>
    </source>
</evidence>
<dbReference type="AlphaFoldDB" id="A0A199VB32"/>
<dbReference type="EMBL" id="LSRQ01002444">
    <property type="protein sequence ID" value="OAY74322.1"/>
    <property type="molecule type" value="Genomic_DNA"/>
</dbReference>
<dbReference type="Proteomes" id="UP000092600">
    <property type="component" value="Unassembled WGS sequence"/>
</dbReference>
<sequence length="262" mass="29195">MAELPNLLDEAMGFAPGSAAPFPRGGVVVLVEDCVETSGAFVLHHFLKRALSSGGGGGGAVVFLAFAQPFAHYDRLLRKLGCNLSVQRKNNKLHFFDLLEYPGLRKGNATNRGFLDLYREIQRVVEGCSLQEDNKGCVNIMIDDLSFLEIAAHGSMDDVLDFLHYCISLTSVMDCSLVILNHEDIYATEEDHELLTHLRYFSDFLIKVGPLNTGLAADVHGQLTIVNKEIFKDHARPMQKVRNFHFKVKENGVETFYPGSRH</sequence>
<proteinExistence type="inferred from homology"/>
<keyword evidence="5" id="KW-1185">Reference proteome</keyword>
<dbReference type="GeneID" id="109724108"/>
<accession>A0A199VB32</accession>
<evidence type="ECO:0000313" key="6">
    <source>
        <dbReference type="RefSeq" id="XP_020108382.1"/>
    </source>
</evidence>
<dbReference type="InterPro" id="IPR027417">
    <property type="entry name" value="P-loop_NTPase"/>
</dbReference>
<name>A0A199VB32_ANACO</name>
<dbReference type="GO" id="GO:0002098">
    <property type="term" value="P:tRNA wobble uridine modification"/>
    <property type="evidence" value="ECO:0007669"/>
    <property type="project" value="InterPro"/>
</dbReference>
<dbReference type="OrthoDB" id="9995306at2759"/>
<protein>
    <submittedName>
        <fullName evidence="3 6">Elongator complex protein 6</fullName>
    </submittedName>
</protein>
<dbReference type="PANTHER" id="PTHR16184">
    <property type="entry name" value="ELONGATOR COMPLEX PROTEIN 6"/>
    <property type="match status" value="1"/>
</dbReference>
<dbReference type="Proteomes" id="UP000515123">
    <property type="component" value="Linkage group 18"/>
</dbReference>
<dbReference type="CDD" id="cd19495">
    <property type="entry name" value="Elp6"/>
    <property type="match status" value="1"/>
</dbReference>
<evidence type="ECO:0000313" key="3">
    <source>
        <dbReference type="EMBL" id="OAY74322.1"/>
    </source>
</evidence>
<dbReference type="PANTHER" id="PTHR16184:SF6">
    <property type="entry name" value="ELONGATOR COMPLEX PROTEIN 6"/>
    <property type="match status" value="1"/>
</dbReference>
<evidence type="ECO:0000313" key="4">
    <source>
        <dbReference type="Proteomes" id="UP000092600"/>
    </source>
</evidence>
<gene>
    <name evidence="6" type="primary">LOC109724108</name>
    <name evidence="3" type="ORF">ACMD2_01484</name>
</gene>
<comment type="pathway">
    <text evidence="1">tRNA modification; 5-methoxycarbonylmethyl-2-thiouridine-tRNA biosynthesis.</text>
</comment>
<dbReference type="Pfam" id="PF09807">
    <property type="entry name" value="ELP6"/>
    <property type="match status" value="1"/>
</dbReference>
<evidence type="ECO:0000256" key="2">
    <source>
        <dbReference type="ARBA" id="ARBA00008837"/>
    </source>
</evidence>
<evidence type="ECO:0000256" key="1">
    <source>
        <dbReference type="ARBA" id="ARBA00005043"/>
    </source>
</evidence>
<dbReference type="UniPathway" id="UPA00988"/>
<organism evidence="3 4">
    <name type="scientific">Ananas comosus</name>
    <name type="common">Pineapple</name>
    <name type="synonym">Ananas ananas</name>
    <dbReference type="NCBI Taxonomy" id="4615"/>
    <lineage>
        <taxon>Eukaryota</taxon>
        <taxon>Viridiplantae</taxon>
        <taxon>Streptophyta</taxon>
        <taxon>Embryophyta</taxon>
        <taxon>Tracheophyta</taxon>
        <taxon>Spermatophyta</taxon>
        <taxon>Magnoliopsida</taxon>
        <taxon>Liliopsida</taxon>
        <taxon>Poales</taxon>
        <taxon>Bromeliaceae</taxon>
        <taxon>Bromelioideae</taxon>
        <taxon>Ananas</taxon>
    </lineage>
</organism>
<dbReference type="Gene3D" id="3.40.50.300">
    <property type="entry name" value="P-loop containing nucleotide triphosphate hydrolases"/>
    <property type="match status" value="1"/>
</dbReference>
<dbReference type="InterPro" id="IPR018627">
    <property type="entry name" value="ELP6"/>
</dbReference>
<comment type="similarity">
    <text evidence="2">Belongs to the ELP6 family.</text>
</comment>
<dbReference type="STRING" id="4615.A0A199VB32"/>
<dbReference type="RefSeq" id="XP_020108382.1">
    <property type="nucleotide sequence ID" value="XM_020252793.1"/>
</dbReference>
<reference evidence="3 4" key="1">
    <citation type="journal article" date="2016" name="DNA Res.">
        <title>The draft genome of MD-2 pineapple using hybrid error correction of long reads.</title>
        <authorList>
            <person name="Redwan R.M."/>
            <person name="Saidin A."/>
            <person name="Kumar S.V."/>
        </authorList>
    </citation>
    <scope>NUCLEOTIDE SEQUENCE [LARGE SCALE GENOMIC DNA]</scope>
    <source>
        <strain evidence="4">cv. MD2</strain>
        <tissue evidence="3">Leaf</tissue>
    </source>
</reference>